<evidence type="ECO:0000313" key="1">
    <source>
        <dbReference type="EMBL" id="VGO13248.1"/>
    </source>
</evidence>
<dbReference type="EMBL" id="CAAHFG010000001">
    <property type="protein sequence ID" value="VGO13248.1"/>
    <property type="molecule type" value="Genomic_DNA"/>
</dbReference>
<organism evidence="1 2">
    <name type="scientific">Pontiella desulfatans</name>
    <dbReference type="NCBI Taxonomy" id="2750659"/>
    <lineage>
        <taxon>Bacteria</taxon>
        <taxon>Pseudomonadati</taxon>
        <taxon>Kiritimatiellota</taxon>
        <taxon>Kiritimatiellia</taxon>
        <taxon>Kiritimatiellales</taxon>
        <taxon>Pontiellaceae</taxon>
        <taxon>Pontiella</taxon>
    </lineage>
</organism>
<protein>
    <submittedName>
        <fullName evidence="1">Uncharacterized protein</fullName>
    </submittedName>
</protein>
<dbReference type="AlphaFoldDB" id="A0A6C2TZU7"/>
<accession>A0A6C2TZU7</accession>
<dbReference type="RefSeq" id="WP_281281205.1">
    <property type="nucleotide sequence ID" value="NZ_CAAHFG010000001.1"/>
</dbReference>
<reference evidence="1 2" key="1">
    <citation type="submission" date="2019-04" db="EMBL/GenBank/DDBJ databases">
        <authorList>
            <person name="Van Vliet M D."/>
        </authorList>
    </citation>
    <scope>NUCLEOTIDE SEQUENCE [LARGE SCALE GENOMIC DNA]</scope>
    <source>
        <strain evidence="1 2">F1</strain>
    </source>
</reference>
<dbReference type="Proteomes" id="UP000366872">
    <property type="component" value="Unassembled WGS sequence"/>
</dbReference>
<name>A0A6C2TZU7_PONDE</name>
<evidence type="ECO:0000313" key="2">
    <source>
        <dbReference type="Proteomes" id="UP000366872"/>
    </source>
</evidence>
<sequence>MGCKKDKPNKKNKDGKFECSKCGAVVKKKDKVCKPKKLKE</sequence>
<gene>
    <name evidence="1" type="ORF">PDESU_01804</name>
</gene>
<keyword evidence="2" id="KW-1185">Reference proteome</keyword>
<proteinExistence type="predicted"/>